<gene>
    <name evidence="7" type="primary">Cre-srw-34</name>
    <name evidence="7" type="ORF">CRE_08709</name>
</gene>
<feature type="transmembrane region" description="Helical" evidence="5">
    <location>
        <begin position="281"/>
        <end position="302"/>
    </location>
</feature>
<dbReference type="Pfam" id="PF10324">
    <property type="entry name" value="7TM_GPCR_Srw"/>
    <property type="match status" value="1"/>
</dbReference>
<evidence type="ECO:0000313" key="7">
    <source>
        <dbReference type="EMBL" id="EFO95350.1"/>
    </source>
</evidence>
<proteinExistence type="predicted"/>
<feature type="transmembrane region" description="Helical" evidence="5">
    <location>
        <begin position="239"/>
        <end position="260"/>
    </location>
</feature>
<dbReference type="GO" id="GO:0016020">
    <property type="term" value="C:membrane"/>
    <property type="evidence" value="ECO:0007669"/>
    <property type="project" value="UniProtKB-SubCell"/>
</dbReference>
<dbReference type="EMBL" id="DS268409">
    <property type="protein sequence ID" value="EFO95350.1"/>
    <property type="molecule type" value="Genomic_DNA"/>
</dbReference>
<dbReference type="OrthoDB" id="5864054at2759"/>
<feature type="transmembrane region" description="Helical" evidence="5">
    <location>
        <begin position="37"/>
        <end position="59"/>
    </location>
</feature>
<evidence type="ECO:0000259" key="6">
    <source>
        <dbReference type="PROSITE" id="PS50262"/>
    </source>
</evidence>
<name>E3LJG4_CAERE</name>
<dbReference type="Proteomes" id="UP000008281">
    <property type="component" value="Unassembled WGS sequence"/>
</dbReference>
<dbReference type="eggNOG" id="KOG3098">
    <property type="taxonomic scope" value="Eukaryota"/>
</dbReference>
<evidence type="ECO:0000256" key="5">
    <source>
        <dbReference type="SAM" id="Phobius"/>
    </source>
</evidence>
<feature type="domain" description="G-protein coupled receptors family 1 profile" evidence="6">
    <location>
        <begin position="51"/>
        <end position="313"/>
    </location>
</feature>
<evidence type="ECO:0000256" key="2">
    <source>
        <dbReference type="ARBA" id="ARBA00022692"/>
    </source>
</evidence>
<feature type="transmembrane region" description="Helical" evidence="5">
    <location>
        <begin position="71"/>
        <end position="92"/>
    </location>
</feature>
<dbReference type="HOGENOM" id="CLU_043715_0_3_1"/>
<dbReference type="Gene3D" id="1.20.1070.10">
    <property type="entry name" value="Rhodopsin 7-helix transmembrane proteins"/>
    <property type="match status" value="1"/>
</dbReference>
<dbReference type="InterPro" id="IPR019427">
    <property type="entry name" value="7TM_GPCR_serpentine_rcpt_Srw"/>
</dbReference>
<dbReference type="InParanoid" id="E3LJG4"/>
<dbReference type="PANTHER" id="PTHR22751">
    <property type="entry name" value="G-PROTEIN COUPLED RECEPTOR-RELATED"/>
    <property type="match status" value="1"/>
</dbReference>
<keyword evidence="4 5" id="KW-0472">Membrane</keyword>
<feature type="transmembrane region" description="Helical" evidence="5">
    <location>
        <begin position="165"/>
        <end position="188"/>
    </location>
</feature>
<dbReference type="OMA" id="ANECKSP"/>
<accession>E3LJG4</accession>
<protein>
    <submittedName>
        <fullName evidence="7">CRE-SRW-34 protein</fullName>
    </submittedName>
</protein>
<dbReference type="STRING" id="31234.E3LJG4"/>
<evidence type="ECO:0000256" key="3">
    <source>
        <dbReference type="ARBA" id="ARBA00022989"/>
    </source>
</evidence>
<dbReference type="SUPFAM" id="SSF81321">
    <property type="entry name" value="Family A G protein-coupled receptor-like"/>
    <property type="match status" value="1"/>
</dbReference>
<keyword evidence="2 5" id="KW-0812">Transmembrane</keyword>
<dbReference type="PROSITE" id="PS50262">
    <property type="entry name" value="G_PROTEIN_RECEP_F1_2"/>
    <property type="match status" value="1"/>
</dbReference>
<evidence type="ECO:0000256" key="4">
    <source>
        <dbReference type="ARBA" id="ARBA00023136"/>
    </source>
</evidence>
<organism evidence="8">
    <name type="scientific">Caenorhabditis remanei</name>
    <name type="common">Caenorhabditis vulgaris</name>
    <dbReference type="NCBI Taxonomy" id="31234"/>
    <lineage>
        <taxon>Eukaryota</taxon>
        <taxon>Metazoa</taxon>
        <taxon>Ecdysozoa</taxon>
        <taxon>Nematoda</taxon>
        <taxon>Chromadorea</taxon>
        <taxon>Rhabditida</taxon>
        <taxon>Rhabditina</taxon>
        <taxon>Rhabditomorpha</taxon>
        <taxon>Rhabditoidea</taxon>
        <taxon>Rhabditidae</taxon>
        <taxon>Peloderinae</taxon>
        <taxon>Caenorhabditis</taxon>
    </lineage>
</organism>
<keyword evidence="3 5" id="KW-1133">Transmembrane helix</keyword>
<comment type="subcellular location">
    <subcellularLocation>
        <location evidence="1">Membrane</location>
    </subcellularLocation>
</comment>
<evidence type="ECO:0000313" key="8">
    <source>
        <dbReference type="Proteomes" id="UP000008281"/>
    </source>
</evidence>
<dbReference type="AlphaFoldDB" id="E3LJG4"/>
<keyword evidence="8" id="KW-1185">Reference proteome</keyword>
<dbReference type="InterPro" id="IPR017452">
    <property type="entry name" value="GPCR_Rhodpsn_7TM"/>
</dbReference>
<reference evidence="7" key="1">
    <citation type="submission" date="2007-07" db="EMBL/GenBank/DDBJ databases">
        <title>PCAP assembly of the Caenorhabditis remanei genome.</title>
        <authorList>
            <consortium name="The Caenorhabditis remanei Sequencing Consortium"/>
            <person name="Wilson R.K."/>
        </authorList>
    </citation>
    <scope>NUCLEOTIDE SEQUENCE [LARGE SCALE GENOMIC DNA]</scope>
    <source>
        <strain evidence="7">PB4641</strain>
    </source>
</reference>
<dbReference type="GO" id="GO:0008528">
    <property type="term" value="F:G protein-coupled peptide receptor activity"/>
    <property type="evidence" value="ECO:0007669"/>
    <property type="project" value="InterPro"/>
</dbReference>
<dbReference type="PANTHER" id="PTHR22751:SF13">
    <property type="entry name" value="G-PROTEIN COUPLED RECEPTORS FAMILY 1 PROFILE DOMAIN-CONTAINING PROTEIN"/>
    <property type="match status" value="1"/>
</dbReference>
<sequence>MNSDNNFAALWFPELNGKSRKFWNTIRIFLEELSGSLLFINIAVSVIGIILNVFHLIVLTRKTMKSLTINVFLIGIGACDVIRMICKVWLLFPATQFLFIDPNISFGCLNPLSYIAMVTMNFSLSTEKTTRQLSVWYGVTIAILRALALRYPLNPRIGCLINAKYGLRVLIVISIFFFPFWMLSYAQISVKKLRLWKPYRHCRNYPKNYSQVEYIYETVEIFGQSYHWLYKFVTVFEGVLSRLIPCVLLSVSTVVLLIEMQKTRKISNTAIRESNHRSTHLVMFITVTFLISNGPLGITYLLEFVVYDRIGFA</sequence>
<evidence type="ECO:0000256" key="1">
    <source>
        <dbReference type="ARBA" id="ARBA00004370"/>
    </source>
</evidence>